<sequence>MVDAQPRATSAPDTVYFDSVDGDQARDVLNRFYHPVSAEGDLKLGVEVIQLGPLTVGHLTFARSATLDLPVPAAYHVTLPTAGRVLARLDGRELTATPATALVFRPGDRVQLRHEPNSAELDVRIESWALEAELAALLGHPVEGTIDLSPVLDLTEGPAHSWSRLIRLLSDELEHESSLIYQPLIAEQLCASVLSGLLLSVSHRFHDELVAPVTGGPPRSIRRVLEAISDEPEHPFTVGELAAVAGTSIRSLQSGFRRHIGSAPMAHLQQIRLTRAHETLRNGDSSELTVADVAHRWGFAHLGRFASAYRKRFGESPSETLRTTT</sequence>
<keyword evidence="2 6" id="KW-0238">DNA-binding</keyword>
<gene>
    <name evidence="6" type="ORF">CLV67_102514</name>
</gene>
<dbReference type="SMART" id="SM00342">
    <property type="entry name" value="HTH_ARAC"/>
    <property type="match status" value="1"/>
</dbReference>
<dbReference type="Pfam" id="PF12833">
    <property type="entry name" value="HTH_18"/>
    <property type="match status" value="1"/>
</dbReference>
<evidence type="ECO:0000256" key="4">
    <source>
        <dbReference type="ARBA" id="ARBA00023163"/>
    </source>
</evidence>
<name>A0A2T0KM73_9ACTN</name>
<dbReference type="PANTHER" id="PTHR46796">
    <property type="entry name" value="HTH-TYPE TRANSCRIPTIONAL ACTIVATOR RHAS-RELATED"/>
    <property type="match status" value="1"/>
</dbReference>
<protein>
    <submittedName>
        <fullName evidence="6">AraC-like DNA-binding protein</fullName>
    </submittedName>
</protein>
<dbReference type="AlphaFoldDB" id="A0A2T0KM73"/>
<evidence type="ECO:0000313" key="7">
    <source>
        <dbReference type="Proteomes" id="UP000239415"/>
    </source>
</evidence>
<dbReference type="InterPro" id="IPR009057">
    <property type="entry name" value="Homeodomain-like_sf"/>
</dbReference>
<evidence type="ECO:0000313" key="6">
    <source>
        <dbReference type="EMBL" id="PRX24735.1"/>
    </source>
</evidence>
<dbReference type="InterPro" id="IPR050204">
    <property type="entry name" value="AraC_XylS_family_regulators"/>
</dbReference>
<dbReference type="PROSITE" id="PS00041">
    <property type="entry name" value="HTH_ARAC_FAMILY_1"/>
    <property type="match status" value="1"/>
</dbReference>
<dbReference type="EMBL" id="PVMZ01000002">
    <property type="protein sequence ID" value="PRX24735.1"/>
    <property type="molecule type" value="Genomic_DNA"/>
</dbReference>
<keyword evidence="4" id="KW-0804">Transcription</keyword>
<reference evidence="6 7" key="1">
    <citation type="submission" date="2018-03" db="EMBL/GenBank/DDBJ databases">
        <title>Genomic Encyclopedia of Archaeal and Bacterial Type Strains, Phase II (KMG-II): from individual species to whole genera.</title>
        <authorList>
            <person name="Goeker M."/>
        </authorList>
    </citation>
    <scope>NUCLEOTIDE SEQUENCE [LARGE SCALE GENOMIC DNA]</scope>
    <source>
        <strain evidence="6 7">DSM 43146</strain>
    </source>
</reference>
<dbReference type="PROSITE" id="PS01124">
    <property type="entry name" value="HTH_ARAC_FAMILY_2"/>
    <property type="match status" value="1"/>
</dbReference>
<keyword evidence="7" id="KW-1185">Reference proteome</keyword>
<dbReference type="PRINTS" id="PR00032">
    <property type="entry name" value="HTHARAC"/>
</dbReference>
<dbReference type="Gene3D" id="1.10.10.60">
    <property type="entry name" value="Homeodomain-like"/>
    <property type="match status" value="1"/>
</dbReference>
<dbReference type="GO" id="GO:0003700">
    <property type="term" value="F:DNA-binding transcription factor activity"/>
    <property type="evidence" value="ECO:0007669"/>
    <property type="project" value="InterPro"/>
</dbReference>
<evidence type="ECO:0000256" key="3">
    <source>
        <dbReference type="ARBA" id="ARBA00023159"/>
    </source>
</evidence>
<dbReference type="RefSeq" id="WP_106316193.1">
    <property type="nucleotide sequence ID" value="NZ_BOMO01000011.1"/>
</dbReference>
<dbReference type="Proteomes" id="UP000239415">
    <property type="component" value="Unassembled WGS sequence"/>
</dbReference>
<dbReference type="Pfam" id="PF14525">
    <property type="entry name" value="AraC_binding_2"/>
    <property type="match status" value="1"/>
</dbReference>
<dbReference type="GO" id="GO:0043565">
    <property type="term" value="F:sequence-specific DNA binding"/>
    <property type="evidence" value="ECO:0007669"/>
    <property type="project" value="InterPro"/>
</dbReference>
<feature type="domain" description="HTH araC/xylS-type" evidence="5">
    <location>
        <begin position="222"/>
        <end position="323"/>
    </location>
</feature>
<dbReference type="InterPro" id="IPR018062">
    <property type="entry name" value="HTH_AraC-typ_CS"/>
</dbReference>
<dbReference type="InterPro" id="IPR018060">
    <property type="entry name" value="HTH_AraC"/>
</dbReference>
<organism evidence="6 7">
    <name type="scientific">Actinoplanes italicus</name>
    <dbReference type="NCBI Taxonomy" id="113567"/>
    <lineage>
        <taxon>Bacteria</taxon>
        <taxon>Bacillati</taxon>
        <taxon>Actinomycetota</taxon>
        <taxon>Actinomycetes</taxon>
        <taxon>Micromonosporales</taxon>
        <taxon>Micromonosporaceae</taxon>
        <taxon>Actinoplanes</taxon>
    </lineage>
</organism>
<proteinExistence type="predicted"/>
<dbReference type="InterPro" id="IPR035418">
    <property type="entry name" value="AraC-bd_2"/>
</dbReference>
<keyword evidence="1" id="KW-0805">Transcription regulation</keyword>
<accession>A0A2T0KM73</accession>
<keyword evidence="3" id="KW-0010">Activator</keyword>
<dbReference type="PANTHER" id="PTHR46796:SF12">
    <property type="entry name" value="HTH-TYPE DNA-BINDING TRANSCRIPTIONAL ACTIVATOR EUTR"/>
    <property type="match status" value="1"/>
</dbReference>
<dbReference type="SUPFAM" id="SSF51215">
    <property type="entry name" value="Regulatory protein AraC"/>
    <property type="match status" value="1"/>
</dbReference>
<dbReference type="SUPFAM" id="SSF46689">
    <property type="entry name" value="Homeodomain-like"/>
    <property type="match status" value="2"/>
</dbReference>
<dbReference type="InterPro" id="IPR020449">
    <property type="entry name" value="Tscrpt_reg_AraC-type_HTH"/>
</dbReference>
<dbReference type="InterPro" id="IPR037923">
    <property type="entry name" value="HTH-like"/>
</dbReference>
<evidence type="ECO:0000259" key="5">
    <source>
        <dbReference type="PROSITE" id="PS01124"/>
    </source>
</evidence>
<dbReference type="OrthoDB" id="5464689at2"/>
<evidence type="ECO:0000256" key="2">
    <source>
        <dbReference type="ARBA" id="ARBA00023125"/>
    </source>
</evidence>
<comment type="caution">
    <text evidence="6">The sequence shown here is derived from an EMBL/GenBank/DDBJ whole genome shotgun (WGS) entry which is preliminary data.</text>
</comment>
<evidence type="ECO:0000256" key="1">
    <source>
        <dbReference type="ARBA" id="ARBA00023015"/>
    </source>
</evidence>